<comment type="caution">
    <text evidence="2">The sequence shown here is derived from an EMBL/GenBank/DDBJ whole genome shotgun (WGS) entry which is preliminary data.</text>
</comment>
<feature type="transmembrane region" description="Helical" evidence="1">
    <location>
        <begin position="582"/>
        <end position="603"/>
    </location>
</feature>
<organism evidence="2 3">
    <name type="scientific">candidate division TM6 bacterium JCVI TM6SC1</name>
    <dbReference type="NCBI Taxonomy" id="1306947"/>
    <lineage>
        <taxon>Bacteria</taxon>
        <taxon>Candidatus Babelota</taxon>
        <taxon>Vermiphilus</taxon>
    </lineage>
</organism>
<evidence type="ECO:0000313" key="3">
    <source>
        <dbReference type="Proteomes" id="UP000032214"/>
    </source>
</evidence>
<reference evidence="2 3" key="1">
    <citation type="journal article" date="2013" name="Proc. Natl. Acad. Sci. U.S.A.">
        <title>Candidate phylum TM6 genome recovered from a hospital sink biofilm provides genomic insights into this uncultivated phylum.</title>
        <authorList>
            <person name="McLean J.S."/>
            <person name="Lombardo M.J."/>
            <person name="Badger J.H."/>
            <person name="Edlund A."/>
            <person name="Novotny M."/>
            <person name="Yee-Greenbaum J."/>
            <person name="Vyahhi N."/>
            <person name="Hall A.P."/>
            <person name="Yang Y."/>
            <person name="Dupont C.L."/>
            <person name="Ziegler M.G."/>
            <person name="Chitsaz H."/>
            <person name="Allen A.E."/>
            <person name="Yooseph S."/>
            <person name="Tesler G."/>
            <person name="Pevzner P.A."/>
            <person name="Friedman R.M."/>
            <person name="Nealson K.H."/>
            <person name="Venter J.C."/>
            <person name="Lasken R.S."/>
        </authorList>
    </citation>
    <scope>NUCLEOTIDE SEQUENCE [LARGE SCALE GENOMIC DNA]</scope>
    <source>
        <strain evidence="2 3">TM6SC1</strain>
    </source>
</reference>
<feature type="transmembrane region" description="Helical" evidence="1">
    <location>
        <begin position="9"/>
        <end position="29"/>
    </location>
</feature>
<name>A0A0D2JDZ6_9BACT</name>
<feature type="transmembrane region" description="Helical" evidence="1">
    <location>
        <begin position="896"/>
        <end position="925"/>
    </location>
</feature>
<gene>
    <name evidence="2" type="ORF">J120_02745</name>
</gene>
<protein>
    <recommendedName>
        <fullName evidence="4">CPBP family intramembrane metalloprotease</fullName>
    </recommendedName>
</protein>
<feature type="transmembrane region" description="Helical" evidence="1">
    <location>
        <begin position="449"/>
        <end position="469"/>
    </location>
</feature>
<feature type="transmembrane region" description="Helical" evidence="1">
    <location>
        <begin position="833"/>
        <end position="851"/>
    </location>
</feature>
<feature type="transmembrane region" description="Helical" evidence="1">
    <location>
        <begin position="1064"/>
        <end position="1084"/>
    </location>
</feature>
<feature type="transmembrane region" description="Helical" evidence="1">
    <location>
        <begin position="1090"/>
        <end position="1111"/>
    </location>
</feature>
<feature type="transmembrane region" description="Helical" evidence="1">
    <location>
        <begin position="315"/>
        <end position="333"/>
    </location>
</feature>
<keyword evidence="1" id="KW-0812">Transmembrane</keyword>
<feature type="transmembrane region" description="Helical" evidence="1">
    <location>
        <begin position="977"/>
        <end position="999"/>
    </location>
</feature>
<proteinExistence type="predicted"/>
<keyword evidence="1" id="KW-0472">Membrane</keyword>
<feature type="transmembrane region" description="Helical" evidence="1">
    <location>
        <begin position="239"/>
        <end position="261"/>
    </location>
</feature>
<feature type="transmembrane region" description="Helical" evidence="1">
    <location>
        <begin position="475"/>
        <end position="493"/>
    </location>
</feature>
<evidence type="ECO:0000256" key="1">
    <source>
        <dbReference type="SAM" id="Phobius"/>
    </source>
</evidence>
<dbReference type="eggNOG" id="COG1266">
    <property type="taxonomic scope" value="Bacteria"/>
</dbReference>
<evidence type="ECO:0000313" key="2">
    <source>
        <dbReference type="EMBL" id="KIX85221.1"/>
    </source>
</evidence>
<dbReference type="Proteomes" id="UP000032214">
    <property type="component" value="Unassembled WGS sequence"/>
</dbReference>
<sequence length="1116" mass="127318">MKRIVASRLFWSIFIIANFLCLGFVHKYFKKVFPLVSLTISMDRPGATARARQLAARYQWKPENPRVAVSFKTDHLSKTYIELEENHRAFKNILTSHVYSPYTWNVRHFKEHDPYELYIQFTPEGKPYSFLQILPETHGSVAWTSEHAQEYAQTIATQEWNIPLEKYNLIESYQEKRISGRIDHTFVYQWPERINQGLIRLRLVVSGDTLTEISPYFKVPEEFILRYKELRSKNNTIAWFAYIAMLILYMFGGCLFGLWYLLRKRFVLWKAPLLWGFGLALAGFIAEINELPLAWMNYHTALSYTGFLVSYIVQAFHQMLFQFAEFSLIFIAAESLTRRAFGNQLQLWKTWSGRVAASNTVLGKTIAGYLTVPLEFSFLVIFYWCATRIWGWWLPSNELFKPDILATYAPWLAGLIPSLRAGFVEECLYRAIPLAGATLLGRRYGRPGLWITISMILQAIVFGAAHATYAAQPAYARLVELLGPSVLFGWIYFNYGLLPTIISHIIYDVVWCCLPIFISSGPWAYLNQALVIICAAIPIAIPLLARIRYKGSQKLHVQDYNKSFEPHLFTKRVSHAIPAHPIILNKVTIIGALSIAILSGISWTTGLMQRTNSSEVKPLLLNRAQALDIAHQAWQEKGTTFDNQWHSYALTRAEDSLFSTGQAHRYTWSKLGRPEYYALLNKYLFPAYWIVRTIRWKGSPVERAHEYRAYVSSAGTILRLQEVMPEAAPGLTISKNHAKNIAQSYLQKLYGPLTPLLEEISASSLAHPARTDWEFTFVDTSVPAGEGQARIDIEIAGNKLINTRKFMHIPEEVQRAYAHEHNWVTIIDTLGTGLYYLFLLCACLCACMLIRFTPRHKWLGAITYIIMTILYILQAANNIPSAIAVMNTAQPFYSQLIPYISSLFISGFVASALFGCASFIATSAFQYWYLARWRDRIMLGLGGGLLLACAHDLNTLIQSWWHPVLFDYALYSSWSPILSIVISNSIGWIASTIMLLIFVSGIDYIKLTYPAWAKVAVLCFAFSKAFSLEFSELASLPELALSILFMTCVYVILYLVYIRYDHAIIPMVTATALILRLLINSTLLPWNIGVSSFIITTVILSTCTYYLSIFLTSKRT</sequence>
<dbReference type="EMBL" id="ARQD01000002">
    <property type="protein sequence ID" value="KIX85221.1"/>
    <property type="molecule type" value="Genomic_DNA"/>
</dbReference>
<feature type="transmembrane region" description="Helical" evidence="1">
    <location>
        <begin position="524"/>
        <end position="545"/>
    </location>
</feature>
<feature type="transmembrane region" description="Helical" evidence="1">
    <location>
        <begin position="937"/>
        <end position="957"/>
    </location>
</feature>
<dbReference type="STRING" id="1306947.J120_02745"/>
<feature type="transmembrane region" description="Helical" evidence="1">
    <location>
        <begin position="273"/>
        <end position="295"/>
    </location>
</feature>
<feature type="transmembrane region" description="Helical" evidence="1">
    <location>
        <begin position="1011"/>
        <end position="1027"/>
    </location>
</feature>
<dbReference type="AlphaFoldDB" id="A0A0D2JDZ6"/>
<keyword evidence="1" id="KW-1133">Transmembrane helix</keyword>
<evidence type="ECO:0008006" key="4">
    <source>
        <dbReference type="Google" id="ProtNLM"/>
    </source>
</evidence>
<keyword evidence="3" id="KW-1185">Reference proteome</keyword>
<accession>A0A0D2JDZ6</accession>
<feature type="transmembrane region" description="Helical" evidence="1">
    <location>
        <begin position="858"/>
        <end position="876"/>
    </location>
</feature>
<feature type="transmembrane region" description="Helical" evidence="1">
    <location>
        <begin position="1039"/>
        <end position="1057"/>
    </location>
</feature>